<dbReference type="PROSITE" id="PS51257">
    <property type="entry name" value="PROKAR_LIPOPROTEIN"/>
    <property type="match status" value="1"/>
</dbReference>
<dbReference type="AlphaFoldDB" id="A0A4R7CWZ3"/>
<comment type="caution">
    <text evidence="2">The sequence shown here is derived from an EMBL/GenBank/DDBJ whole genome shotgun (WGS) entry which is preliminary data.</text>
</comment>
<protein>
    <recommendedName>
        <fullName evidence="4">Lipoprotein</fullName>
    </recommendedName>
</protein>
<reference evidence="2 3" key="1">
    <citation type="submission" date="2019-03" db="EMBL/GenBank/DDBJ databases">
        <title>Genomic Encyclopedia of Type Strains, Phase III (KMG-III): the genomes of soil and plant-associated and newly described type strains.</title>
        <authorList>
            <person name="Whitman W."/>
        </authorList>
    </citation>
    <scope>NUCLEOTIDE SEQUENCE [LARGE SCALE GENOMIC DNA]</scope>
    <source>
        <strain evidence="2 3">CGMCC 1.12801</strain>
    </source>
</reference>
<dbReference type="EMBL" id="SNZV01000006">
    <property type="protein sequence ID" value="TDS12201.1"/>
    <property type="molecule type" value="Genomic_DNA"/>
</dbReference>
<dbReference type="Proteomes" id="UP000294752">
    <property type="component" value="Unassembled WGS sequence"/>
</dbReference>
<accession>A0A4R7CWZ3</accession>
<feature type="region of interest" description="Disordered" evidence="1">
    <location>
        <begin position="23"/>
        <end position="78"/>
    </location>
</feature>
<evidence type="ECO:0000313" key="2">
    <source>
        <dbReference type="EMBL" id="TDS12201.1"/>
    </source>
</evidence>
<sequence>MKKMFLTGLAVLPFFMFSCGGNDEKKATDTDESTPGPVSEMDKSRYNLNSTDEPLYGTTDTLKQDSLEKADSLKKNSD</sequence>
<gene>
    <name evidence="2" type="ORF">B0I21_10656</name>
</gene>
<keyword evidence="3" id="KW-1185">Reference proteome</keyword>
<evidence type="ECO:0008006" key="4">
    <source>
        <dbReference type="Google" id="ProtNLM"/>
    </source>
</evidence>
<evidence type="ECO:0000313" key="3">
    <source>
        <dbReference type="Proteomes" id="UP000294752"/>
    </source>
</evidence>
<evidence type="ECO:0000256" key="1">
    <source>
        <dbReference type="SAM" id="MobiDB-lite"/>
    </source>
</evidence>
<dbReference type="RefSeq" id="WP_133640849.1">
    <property type="nucleotide sequence ID" value="NZ_SNZV01000006.1"/>
</dbReference>
<organism evidence="2 3">
    <name type="scientific">Sphingobacterium paludis</name>
    <dbReference type="NCBI Taxonomy" id="1476465"/>
    <lineage>
        <taxon>Bacteria</taxon>
        <taxon>Pseudomonadati</taxon>
        <taxon>Bacteroidota</taxon>
        <taxon>Sphingobacteriia</taxon>
        <taxon>Sphingobacteriales</taxon>
        <taxon>Sphingobacteriaceae</taxon>
        <taxon>Sphingobacterium</taxon>
    </lineage>
</organism>
<feature type="compositionally biased region" description="Basic and acidic residues" evidence="1">
    <location>
        <begin position="62"/>
        <end position="78"/>
    </location>
</feature>
<name>A0A4R7CWZ3_9SPHI</name>
<dbReference type="OrthoDB" id="713908at2"/>
<proteinExistence type="predicted"/>